<evidence type="ECO:0000313" key="2">
    <source>
        <dbReference type="EMBL" id="KAG0668110.1"/>
    </source>
</evidence>
<dbReference type="PANTHER" id="PTHR43173">
    <property type="entry name" value="ABC1 FAMILY PROTEIN"/>
    <property type="match status" value="1"/>
</dbReference>
<dbReference type="OrthoDB" id="427480at2759"/>
<evidence type="ECO:0000313" key="3">
    <source>
        <dbReference type="Proteomes" id="UP000750334"/>
    </source>
</evidence>
<dbReference type="SUPFAM" id="SSF56112">
    <property type="entry name" value="Protein kinase-like (PK-like)"/>
    <property type="match status" value="1"/>
</dbReference>
<feature type="domain" description="ABC1 atypical kinase-like" evidence="1">
    <location>
        <begin position="102"/>
        <end position="353"/>
    </location>
</feature>
<sequence>MLYNGDDSVVSSLSHLYCTSERVGVVANATIKCFYYYKKTLDTKYPDEETRKNELSECHKRCALITLDALRENGGIFIKFGQHIGAMTYLLPIEWTETMIPLQDQCPESTIEAINQMFIEDTGKSIKETFSEFNEKPIGVASLAQVYIGKLRSTGEKVAIKCQHPELKEFIPVDVILTKTVFSLMDKVFPEYPLMWLGDELQSSIYTELDFTKEAENAINTQTYFKKFTKLTALKVPNVIEAHHRILIMEYVKGERLDNVKYIDNNHISRADVSCCLSHIFNNMIFTPNVGLHCDPHGGNLAIRPCQATKENPHNFEIILFDHGLYRFPETQMRRDYARFWLALLDQDQDKMRFYAKRFANIDDDQFPLFAAAITGRSIDVALHYDITTRRSKEEISSMTSRFIDGEFLPNLMTILSRIPRIVLLILKTNDLTRYLDECLNSPLGPERTFLIMTQYCSKTVYGEDCENNDHKYKKWSLNWTIHYIWNWIRYERRRNQLYLYDTILWCRQIFNDLRELV</sequence>
<reference evidence="2 3" key="1">
    <citation type="submission" date="2020-11" db="EMBL/GenBank/DDBJ databases">
        <title>Kefir isolates.</title>
        <authorList>
            <person name="Marcisauskas S."/>
            <person name="Kim Y."/>
            <person name="Blasche S."/>
        </authorList>
    </citation>
    <scope>NUCLEOTIDE SEQUENCE [LARGE SCALE GENOMIC DNA]</scope>
    <source>
        <strain evidence="2 3">OG2</strain>
    </source>
</reference>
<organism evidence="2 3">
    <name type="scientific">Maudiozyma exigua</name>
    <name type="common">Yeast</name>
    <name type="synonym">Kazachstania exigua</name>
    <dbReference type="NCBI Taxonomy" id="34358"/>
    <lineage>
        <taxon>Eukaryota</taxon>
        <taxon>Fungi</taxon>
        <taxon>Dikarya</taxon>
        <taxon>Ascomycota</taxon>
        <taxon>Saccharomycotina</taxon>
        <taxon>Saccharomycetes</taxon>
        <taxon>Saccharomycetales</taxon>
        <taxon>Saccharomycetaceae</taxon>
        <taxon>Maudiozyma</taxon>
    </lineage>
</organism>
<dbReference type="Pfam" id="PF03109">
    <property type="entry name" value="ABC1"/>
    <property type="match status" value="1"/>
</dbReference>
<dbReference type="InterPro" id="IPR011009">
    <property type="entry name" value="Kinase-like_dom_sf"/>
</dbReference>
<comment type="caution">
    <text evidence="2">The sequence shown here is derived from an EMBL/GenBank/DDBJ whole genome shotgun (WGS) entry which is preliminary data.</text>
</comment>
<proteinExistence type="predicted"/>
<gene>
    <name evidence="2" type="primary">MCP2</name>
    <name evidence="2" type="ORF">C6P45_005008</name>
</gene>
<dbReference type="EMBL" id="PUHR01000079">
    <property type="protein sequence ID" value="KAG0668110.1"/>
    <property type="molecule type" value="Genomic_DNA"/>
</dbReference>
<dbReference type="GO" id="GO:0007005">
    <property type="term" value="P:mitochondrion organization"/>
    <property type="evidence" value="ECO:0007669"/>
    <property type="project" value="TreeGrafter"/>
</dbReference>
<dbReference type="Proteomes" id="UP000750334">
    <property type="component" value="Unassembled WGS sequence"/>
</dbReference>
<protein>
    <submittedName>
        <fullName evidence="2">ABC1 protein mcp2</fullName>
    </submittedName>
</protein>
<dbReference type="InterPro" id="IPR004147">
    <property type="entry name" value="ABC1_dom"/>
</dbReference>
<keyword evidence="3" id="KW-1185">Reference proteome</keyword>
<evidence type="ECO:0000259" key="1">
    <source>
        <dbReference type="Pfam" id="PF03109"/>
    </source>
</evidence>
<accession>A0A9P6WBT1</accession>
<dbReference type="AlphaFoldDB" id="A0A9P6WBT1"/>
<dbReference type="PANTHER" id="PTHR43173:SF19">
    <property type="entry name" value="AARF DOMAIN-CONTAINING PROTEIN KINASE 1"/>
    <property type="match status" value="1"/>
</dbReference>
<dbReference type="InterPro" id="IPR051130">
    <property type="entry name" value="Mito_struct-func_regulator"/>
</dbReference>
<dbReference type="GO" id="GO:0055088">
    <property type="term" value="P:lipid homeostasis"/>
    <property type="evidence" value="ECO:0007669"/>
    <property type="project" value="TreeGrafter"/>
</dbReference>
<dbReference type="GO" id="GO:0005743">
    <property type="term" value="C:mitochondrial inner membrane"/>
    <property type="evidence" value="ECO:0007669"/>
    <property type="project" value="TreeGrafter"/>
</dbReference>
<name>A0A9P6WBT1_MAUEX</name>